<evidence type="ECO:0000313" key="1">
    <source>
        <dbReference type="EMBL" id="MCY0146917.1"/>
    </source>
</evidence>
<comment type="caution">
    <text evidence="1">The sequence shown here is derived from an EMBL/GenBank/DDBJ whole genome shotgun (WGS) entry which is preliminary data.</text>
</comment>
<evidence type="ECO:0008006" key="3">
    <source>
        <dbReference type="Google" id="ProtNLM"/>
    </source>
</evidence>
<proteinExistence type="predicted"/>
<keyword evidence="2" id="KW-1185">Reference proteome</keyword>
<name>A0ABT3Z581_9HYPH</name>
<dbReference type="Proteomes" id="UP001073227">
    <property type="component" value="Unassembled WGS sequence"/>
</dbReference>
<dbReference type="RefSeq" id="WP_267652553.1">
    <property type="nucleotide sequence ID" value="NZ_JAOVZR010000001.1"/>
</dbReference>
<reference evidence="1" key="1">
    <citation type="submission" date="2022-10" db="EMBL/GenBank/DDBJ databases">
        <title>Hoeflea sp. G2-23, isolated from marine algae.</title>
        <authorList>
            <person name="Kristyanto S."/>
            <person name="Kim J.M."/>
            <person name="Jeon C.O."/>
        </authorList>
    </citation>
    <scope>NUCLEOTIDE SEQUENCE</scope>
    <source>
        <strain evidence="1">G2-23</strain>
    </source>
</reference>
<evidence type="ECO:0000313" key="2">
    <source>
        <dbReference type="Proteomes" id="UP001073227"/>
    </source>
</evidence>
<dbReference type="EMBL" id="JAOVZR010000001">
    <property type="protein sequence ID" value="MCY0146917.1"/>
    <property type="molecule type" value="Genomic_DNA"/>
</dbReference>
<accession>A0ABT3Z581</accession>
<sequence>MQPKKYALTRLGEFEQARRVYFRRDTNCPIIAHVGRPYTDTRTAVPSWMVNLSEDGCLITSDYFPARAEDVYIIIPGLGSKVHGVVRSQGEYTLNVKFKTLLTADVVDKVARIKTIPKN</sequence>
<organism evidence="1 2">
    <name type="scientific">Hoeflea algicola</name>
    <dbReference type="NCBI Taxonomy" id="2983763"/>
    <lineage>
        <taxon>Bacteria</taxon>
        <taxon>Pseudomonadati</taxon>
        <taxon>Pseudomonadota</taxon>
        <taxon>Alphaproteobacteria</taxon>
        <taxon>Hyphomicrobiales</taxon>
        <taxon>Rhizobiaceae</taxon>
        <taxon>Hoeflea</taxon>
    </lineage>
</organism>
<protein>
    <recommendedName>
        <fullName evidence="3">PilZ domain-containing protein</fullName>
    </recommendedName>
</protein>
<gene>
    <name evidence="1" type="ORF">OEG84_04090</name>
</gene>